<dbReference type="PANTHER" id="PTHR33044">
    <property type="entry name" value="BIFUNCTIONAL INHIBITOR/LIPID-TRANSFER PROTEIN/SEED STORAGE 2S ALBUMIN SUPERFAMILY PROTEIN-RELATED"/>
    <property type="match status" value="1"/>
</dbReference>
<gene>
    <name evidence="11" type="ORF">CTI12_AA010760</name>
</gene>
<evidence type="ECO:0000313" key="11">
    <source>
        <dbReference type="EMBL" id="PWA95065.1"/>
    </source>
</evidence>
<dbReference type="GO" id="GO:0005886">
    <property type="term" value="C:plasma membrane"/>
    <property type="evidence" value="ECO:0007669"/>
    <property type="project" value="UniProtKB-SubCell"/>
</dbReference>
<dbReference type="STRING" id="35608.A0A2U1QAN0"/>
<feature type="region of interest" description="Disordered" evidence="9">
    <location>
        <begin position="116"/>
        <end position="142"/>
    </location>
</feature>
<keyword evidence="4" id="KW-0472">Membrane</keyword>
<dbReference type="SUPFAM" id="SSF47699">
    <property type="entry name" value="Bifunctional inhibitor/lipid-transfer protein/seed storage 2S albumin"/>
    <property type="match status" value="1"/>
</dbReference>
<evidence type="ECO:0000256" key="6">
    <source>
        <dbReference type="ARBA" id="ARBA00023157"/>
    </source>
</evidence>
<keyword evidence="7" id="KW-0325">Glycoprotein</keyword>
<keyword evidence="6" id="KW-1015">Disulfide bond</keyword>
<keyword evidence="12" id="KW-1185">Reference proteome</keyword>
<dbReference type="Pfam" id="PF14368">
    <property type="entry name" value="LTP_2"/>
    <property type="match status" value="1"/>
</dbReference>
<dbReference type="InterPro" id="IPR016140">
    <property type="entry name" value="Bifunc_inhib/LTP/seed_store"/>
</dbReference>
<dbReference type="Proteomes" id="UP000245207">
    <property type="component" value="Unassembled WGS sequence"/>
</dbReference>
<protein>
    <recommendedName>
        <fullName evidence="10">Bifunctional inhibitor/plant lipid transfer protein/seed storage helical domain-containing protein</fullName>
    </recommendedName>
</protein>
<evidence type="ECO:0000256" key="8">
    <source>
        <dbReference type="ARBA" id="ARBA00023288"/>
    </source>
</evidence>
<keyword evidence="4" id="KW-0336">GPI-anchor</keyword>
<proteinExistence type="inferred from homology"/>
<dbReference type="OrthoDB" id="1914452at2759"/>
<evidence type="ECO:0000256" key="9">
    <source>
        <dbReference type="SAM" id="MobiDB-lite"/>
    </source>
</evidence>
<dbReference type="EMBL" id="PKPP01000267">
    <property type="protein sequence ID" value="PWA95065.1"/>
    <property type="molecule type" value="Genomic_DNA"/>
</dbReference>
<comment type="caution">
    <text evidence="11">The sequence shown here is derived from an EMBL/GenBank/DDBJ whole genome shotgun (WGS) entry which is preliminary data.</text>
</comment>
<reference evidence="11 12" key="1">
    <citation type="journal article" date="2018" name="Mol. Plant">
        <title>The genome of Artemisia annua provides insight into the evolution of Asteraceae family and artemisinin biosynthesis.</title>
        <authorList>
            <person name="Shen Q."/>
            <person name="Zhang L."/>
            <person name="Liao Z."/>
            <person name="Wang S."/>
            <person name="Yan T."/>
            <person name="Shi P."/>
            <person name="Liu M."/>
            <person name="Fu X."/>
            <person name="Pan Q."/>
            <person name="Wang Y."/>
            <person name="Lv Z."/>
            <person name="Lu X."/>
            <person name="Zhang F."/>
            <person name="Jiang W."/>
            <person name="Ma Y."/>
            <person name="Chen M."/>
            <person name="Hao X."/>
            <person name="Li L."/>
            <person name="Tang Y."/>
            <person name="Lv G."/>
            <person name="Zhou Y."/>
            <person name="Sun X."/>
            <person name="Brodelius P.E."/>
            <person name="Rose J.K.C."/>
            <person name="Tang K."/>
        </authorList>
    </citation>
    <scope>NUCLEOTIDE SEQUENCE [LARGE SCALE GENOMIC DNA]</scope>
    <source>
        <strain evidence="12">cv. Huhao1</strain>
        <tissue evidence="11">Leaf</tissue>
    </source>
</reference>
<evidence type="ECO:0000256" key="3">
    <source>
        <dbReference type="ARBA" id="ARBA00022475"/>
    </source>
</evidence>
<dbReference type="AlphaFoldDB" id="A0A2U1QAN0"/>
<organism evidence="11 12">
    <name type="scientific">Artemisia annua</name>
    <name type="common">Sweet wormwood</name>
    <dbReference type="NCBI Taxonomy" id="35608"/>
    <lineage>
        <taxon>Eukaryota</taxon>
        <taxon>Viridiplantae</taxon>
        <taxon>Streptophyta</taxon>
        <taxon>Embryophyta</taxon>
        <taxon>Tracheophyta</taxon>
        <taxon>Spermatophyta</taxon>
        <taxon>Magnoliopsida</taxon>
        <taxon>eudicotyledons</taxon>
        <taxon>Gunneridae</taxon>
        <taxon>Pentapetalae</taxon>
        <taxon>asterids</taxon>
        <taxon>campanulids</taxon>
        <taxon>Asterales</taxon>
        <taxon>Asteraceae</taxon>
        <taxon>Asteroideae</taxon>
        <taxon>Anthemideae</taxon>
        <taxon>Artemisiinae</taxon>
        <taxon>Artemisia</taxon>
    </lineage>
</organism>
<name>A0A2U1QAN0_ARTAN</name>
<evidence type="ECO:0000256" key="4">
    <source>
        <dbReference type="ARBA" id="ARBA00022622"/>
    </source>
</evidence>
<evidence type="ECO:0000256" key="2">
    <source>
        <dbReference type="ARBA" id="ARBA00009748"/>
    </source>
</evidence>
<comment type="subcellular location">
    <subcellularLocation>
        <location evidence="1">Cell membrane</location>
        <topology evidence="1">Lipid-anchor</topology>
        <topology evidence="1">GPI-anchor</topology>
    </subcellularLocation>
</comment>
<dbReference type="InterPro" id="IPR036312">
    <property type="entry name" value="Bifun_inhib/LTP/seed_sf"/>
</dbReference>
<evidence type="ECO:0000259" key="10">
    <source>
        <dbReference type="Pfam" id="PF14368"/>
    </source>
</evidence>
<dbReference type="Gene3D" id="1.10.110.10">
    <property type="entry name" value="Plant lipid-transfer and hydrophobic proteins"/>
    <property type="match status" value="1"/>
</dbReference>
<accession>A0A2U1QAN0</accession>
<evidence type="ECO:0000256" key="1">
    <source>
        <dbReference type="ARBA" id="ARBA00004609"/>
    </source>
</evidence>
<dbReference type="CDD" id="cd00010">
    <property type="entry name" value="AAI_LTSS"/>
    <property type="match status" value="1"/>
</dbReference>
<comment type="similarity">
    <text evidence="2">Belongs to the plant LTP family.</text>
</comment>
<evidence type="ECO:0000313" key="12">
    <source>
        <dbReference type="Proteomes" id="UP000245207"/>
    </source>
</evidence>
<evidence type="ECO:0000256" key="7">
    <source>
        <dbReference type="ARBA" id="ARBA00023180"/>
    </source>
</evidence>
<dbReference type="GO" id="GO:0098552">
    <property type="term" value="C:side of membrane"/>
    <property type="evidence" value="ECO:0007669"/>
    <property type="project" value="UniProtKB-KW"/>
</dbReference>
<keyword evidence="3" id="KW-1003">Cell membrane</keyword>
<evidence type="ECO:0000256" key="5">
    <source>
        <dbReference type="ARBA" id="ARBA00022729"/>
    </source>
</evidence>
<feature type="domain" description="Bifunctional inhibitor/plant lipid transfer protein/seed storage helical" evidence="10">
    <location>
        <begin position="4"/>
        <end position="66"/>
    </location>
</feature>
<keyword evidence="8" id="KW-0449">Lipoprotein</keyword>
<dbReference type="InterPro" id="IPR043325">
    <property type="entry name" value="LTSS"/>
</dbReference>
<sequence>MGSSANGKSPSASCCDAMESLMNTSNDCACLIVTGNVPFSLPSQVNQALAISLPQACNSKSMPLQCKATGFTLPPPGPMLFAPPPPMAFAPIADSPEFPPGASNIMVPRKHSYITPDGSKNQPEPFARANAGTQPVVTTSSSSDPISLSSTLVLLVIVAKMAIKFC</sequence>
<keyword evidence="5" id="KW-0732">Signal</keyword>